<dbReference type="GO" id="GO:0003677">
    <property type="term" value="F:DNA binding"/>
    <property type="evidence" value="ECO:0007669"/>
    <property type="project" value="UniProtKB-KW"/>
</dbReference>
<dbReference type="Pfam" id="PF13545">
    <property type="entry name" value="HTH_Crp_2"/>
    <property type="match status" value="1"/>
</dbReference>
<protein>
    <submittedName>
        <fullName evidence="5">Transcriptional regulator, Crp/Fnr family</fullName>
    </submittedName>
</protein>
<dbReference type="eggNOG" id="COG0664">
    <property type="taxonomic scope" value="Bacteria"/>
</dbReference>
<dbReference type="SMART" id="SM00419">
    <property type="entry name" value="HTH_CRP"/>
    <property type="match status" value="1"/>
</dbReference>
<dbReference type="Gene3D" id="2.60.120.10">
    <property type="entry name" value="Jelly Rolls"/>
    <property type="match status" value="1"/>
</dbReference>
<dbReference type="InterPro" id="IPR014710">
    <property type="entry name" value="RmlC-like_jellyroll"/>
</dbReference>
<evidence type="ECO:0000313" key="5">
    <source>
        <dbReference type="EMBL" id="AFZ35184.1"/>
    </source>
</evidence>
<organism evidence="5 6">
    <name type="scientific">Stanieria cyanosphaera (strain ATCC 29371 / PCC 7437)</name>
    <dbReference type="NCBI Taxonomy" id="111780"/>
    <lineage>
        <taxon>Bacteria</taxon>
        <taxon>Bacillati</taxon>
        <taxon>Cyanobacteriota</taxon>
        <taxon>Cyanophyceae</taxon>
        <taxon>Pleurocapsales</taxon>
        <taxon>Dermocarpellaceae</taxon>
        <taxon>Stanieria</taxon>
    </lineage>
</organism>
<dbReference type="InterPro" id="IPR036388">
    <property type="entry name" value="WH-like_DNA-bd_sf"/>
</dbReference>
<feature type="domain" description="HTH crp-type" evidence="4">
    <location>
        <begin position="114"/>
        <end position="187"/>
    </location>
</feature>
<dbReference type="InterPro" id="IPR012318">
    <property type="entry name" value="HTH_CRP"/>
</dbReference>
<dbReference type="EMBL" id="CP003653">
    <property type="protein sequence ID" value="AFZ35184.1"/>
    <property type="molecule type" value="Genomic_DNA"/>
</dbReference>
<dbReference type="HOGENOM" id="CLU_075053_8_1_3"/>
<keyword evidence="2" id="KW-0238">DNA-binding</keyword>
<dbReference type="PROSITE" id="PS51063">
    <property type="entry name" value="HTH_CRP_2"/>
    <property type="match status" value="1"/>
</dbReference>
<evidence type="ECO:0000256" key="3">
    <source>
        <dbReference type="ARBA" id="ARBA00023163"/>
    </source>
</evidence>
<keyword evidence="1" id="KW-0805">Transcription regulation</keyword>
<gene>
    <name evidence="5" type="ordered locus">Sta7437_1619</name>
</gene>
<dbReference type="KEGG" id="scs:Sta7437_1619"/>
<evidence type="ECO:0000313" key="6">
    <source>
        <dbReference type="Proteomes" id="UP000010473"/>
    </source>
</evidence>
<dbReference type="GO" id="GO:0003700">
    <property type="term" value="F:DNA-binding transcription factor activity"/>
    <property type="evidence" value="ECO:0007669"/>
    <property type="project" value="InterPro"/>
</dbReference>
<evidence type="ECO:0000259" key="4">
    <source>
        <dbReference type="PROSITE" id="PS51063"/>
    </source>
</evidence>
<name>K9XSZ6_STAC7</name>
<dbReference type="PRINTS" id="PR00034">
    <property type="entry name" value="HTHCRP"/>
</dbReference>
<dbReference type="STRING" id="111780.Sta7437_1619"/>
<dbReference type="SUPFAM" id="SSF46785">
    <property type="entry name" value="Winged helix' DNA-binding domain"/>
    <property type="match status" value="1"/>
</dbReference>
<dbReference type="OrthoDB" id="581549at2"/>
<dbReference type="CDD" id="cd00092">
    <property type="entry name" value="HTH_CRP"/>
    <property type="match status" value="1"/>
</dbReference>
<dbReference type="PROSITE" id="PS00042">
    <property type="entry name" value="HTH_CRP_1"/>
    <property type="match status" value="1"/>
</dbReference>
<sequence>MFTSSLSNLVAKGIYHRFKRRVTFPNNTNNVWKIETGVVRTLTWLEDGSIVTLGLWGQGDIVGQSLSKIEPYTIECLTEVEAINFSWHNGEQLTSNLLNQIYQLEELAIIRSHKRIEIALIKFLGWLAKKFGRQIETGYLIDFQLTHQDMAEILGATRVTITRALKNLEEQRIIERLPLRQILLREEEVWYYEI</sequence>
<evidence type="ECO:0000256" key="1">
    <source>
        <dbReference type="ARBA" id="ARBA00023015"/>
    </source>
</evidence>
<dbReference type="InterPro" id="IPR018490">
    <property type="entry name" value="cNMP-bd_dom_sf"/>
</dbReference>
<dbReference type="Gene3D" id="1.10.10.10">
    <property type="entry name" value="Winged helix-like DNA-binding domain superfamily/Winged helix DNA-binding domain"/>
    <property type="match status" value="1"/>
</dbReference>
<keyword evidence="3" id="KW-0804">Transcription</keyword>
<dbReference type="RefSeq" id="WP_015192855.1">
    <property type="nucleotide sequence ID" value="NC_019748.1"/>
</dbReference>
<reference evidence="6" key="1">
    <citation type="journal article" date="2013" name="Proc. Natl. Acad. Sci. U.S.A.">
        <title>Improving the coverage of the cyanobacterial phylum using diversity-driven genome sequencing.</title>
        <authorList>
            <person name="Shih P.M."/>
            <person name="Wu D."/>
            <person name="Latifi A."/>
            <person name="Axen S.D."/>
            <person name="Fewer D.P."/>
            <person name="Talla E."/>
            <person name="Calteau A."/>
            <person name="Cai F."/>
            <person name="Tandeau de Marsac N."/>
            <person name="Rippka R."/>
            <person name="Herdman M."/>
            <person name="Sivonen K."/>
            <person name="Coursin T."/>
            <person name="Laurent T."/>
            <person name="Goodwin L."/>
            <person name="Nolan M."/>
            <person name="Davenport K.W."/>
            <person name="Han C.S."/>
            <person name="Rubin E.M."/>
            <person name="Eisen J.A."/>
            <person name="Woyke T."/>
            <person name="Gugger M."/>
            <person name="Kerfeld C.A."/>
        </authorList>
    </citation>
    <scope>NUCLEOTIDE SEQUENCE [LARGE SCALE GENOMIC DNA]</scope>
    <source>
        <strain evidence="6">ATCC 29371 / PCC 7437</strain>
    </source>
</reference>
<dbReference type="InterPro" id="IPR018335">
    <property type="entry name" value="Tscrpt_reg_HTH_Crp-type_CS"/>
</dbReference>
<proteinExistence type="predicted"/>
<evidence type="ECO:0000256" key="2">
    <source>
        <dbReference type="ARBA" id="ARBA00023125"/>
    </source>
</evidence>
<dbReference type="Proteomes" id="UP000010473">
    <property type="component" value="Chromosome"/>
</dbReference>
<keyword evidence="6" id="KW-1185">Reference proteome</keyword>
<dbReference type="AlphaFoldDB" id="K9XSZ6"/>
<accession>K9XSZ6</accession>
<dbReference type="InterPro" id="IPR036390">
    <property type="entry name" value="WH_DNA-bd_sf"/>
</dbReference>
<dbReference type="SUPFAM" id="SSF51206">
    <property type="entry name" value="cAMP-binding domain-like"/>
    <property type="match status" value="1"/>
</dbReference>